<gene>
    <name evidence="2" type="ORF">KI387_043084</name>
</gene>
<organism evidence="2 3">
    <name type="scientific">Taxus chinensis</name>
    <name type="common">Chinese yew</name>
    <name type="synonym">Taxus wallichiana var. chinensis</name>
    <dbReference type="NCBI Taxonomy" id="29808"/>
    <lineage>
        <taxon>Eukaryota</taxon>
        <taxon>Viridiplantae</taxon>
        <taxon>Streptophyta</taxon>
        <taxon>Embryophyta</taxon>
        <taxon>Tracheophyta</taxon>
        <taxon>Spermatophyta</taxon>
        <taxon>Pinopsida</taxon>
        <taxon>Pinidae</taxon>
        <taxon>Conifers II</taxon>
        <taxon>Cupressales</taxon>
        <taxon>Taxaceae</taxon>
        <taxon>Taxus</taxon>
    </lineage>
</organism>
<keyword evidence="1" id="KW-0175">Coiled coil</keyword>
<evidence type="ECO:0000256" key="1">
    <source>
        <dbReference type="SAM" id="Coils"/>
    </source>
</evidence>
<comment type="caution">
    <text evidence="2">The sequence shown here is derived from an EMBL/GenBank/DDBJ whole genome shotgun (WGS) entry which is preliminary data.</text>
</comment>
<feature type="non-terminal residue" evidence="2">
    <location>
        <position position="125"/>
    </location>
</feature>
<proteinExistence type="predicted"/>
<dbReference type="AlphaFoldDB" id="A0AA38C7T3"/>
<reference evidence="2 3" key="1">
    <citation type="journal article" date="2021" name="Nat. Plants">
        <title>The Taxus genome provides insights into paclitaxel biosynthesis.</title>
        <authorList>
            <person name="Xiong X."/>
            <person name="Gou J."/>
            <person name="Liao Q."/>
            <person name="Li Y."/>
            <person name="Zhou Q."/>
            <person name="Bi G."/>
            <person name="Li C."/>
            <person name="Du R."/>
            <person name="Wang X."/>
            <person name="Sun T."/>
            <person name="Guo L."/>
            <person name="Liang H."/>
            <person name="Lu P."/>
            <person name="Wu Y."/>
            <person name="Zhang Z."/>
            <person name="Ro D.K."/>
            <person name="Shang Y."/>
            <person name="Huang S."/>
            <person name="Yan J."/>
        </authorList>
    </citation>
    <scope>NUCLEOTIDE SEQUENCE [LARGE SCALE GENOMIC DNA]</scope>
    <source>
        <strain evidence="2">Ta-2019</strain>
    </source>
</reference>
<protein>
    <submittedName>
        <fullName evidence="2">Uncharacterized protein</fullName>
    </submittedName>
</protein>
<sequence>NDYNDEIIDIMLNRLENLNAEAHAYYNKWAKDKTNAKYENLKKEAVVFEAHLKNARKSLNSFAQLKEKLIVINKQNNTLRRIIKEHKMDPEVLLKEKTDADATLLSAGDVAREEMNILENINTAA</sequence>
<name>A0AA38C7T3_TAXCH</name>
<keyword evidence="3" id="KW-1185">Reference proteome</keyword>
<dbReference type="Proteomes" id="UP000824469">
    <property type="component" value="Unassembled WGS sequence"/>
</dbReference>
<evidence type="ECO:0000313" key="3">
    <source>
        <dbReference type="Proteomes" id="UP000824469"/>
    </source>
</evidence>
<accession>A0AA38C7T3</accession>
<evidence type="ECO:0000313" key="2">
    <source>
        <dbReference type="EMBL" id="KAH9291727.1"/>
    </source>
</evidence>
<feature type="coiled-coil region" evidence="1">
    <location>
        <begin position="8"/>
        <end position="58"/>
    </location>
</feature>
<dbReference type="EMBL" id="JAHRHJ020003435">
    <property type="protein sequence ID" value="KAH9291727.1"/>
    <property type="molecule type" value="Genomic_DNA"/>
</dbReference>